<dbReference type="EMBL" id="BARS01027469">
    <property type="protein sequence ID" value="GAG12196.1"/>
    <property type="molecule type" value="Genomic_DNA"/>
</dbReference>
<gene>
    <name evidence="1" type="ORF">S01H1_43150</name>
</gene>
<sequence length="214" mass="23836">AKGILVSPLEPLKTMYETGVAARKETADPMGVLQDQIGKYGGNISVEEMAPANINKIEDQIQSGDIKTEDINKTLGALEGMLEAVKSRRTAAEKDSDEFDFWQDTHLDMAQMRDDLEGLANSKKKIAGSETETVGARVQYALGTVNDSSLGGRAARMRDLVGDDFTAVFEEMTKSIQVPKLYDISADMNEYDVEYRTWYNDYLRSRYPELEGVE</sequence>
<reference evidence="1" key="1">
    <citation type="journal article" date="2014" name="Front. Microbiol.">
        <title>High frequency of phylogenetically diverse reductive dehalogenase-homologous genes in deep subseafloor sedimentary metagenomes.</title>
        <authorList>
            <person name="Kawai M."/>
            <person name="Futagami T."/>
            <person name="Toyoda A."/>
            <person name="Takaki Y."/>
            <person name="Nishi S."/>
            <person name="Hori S."/>
            <person name="Arai W."/>
            <person name="Tsubouchi T."/>
            <person name="Morono Y."/>
            <person name="Uchiyama I."/>
            <person name="Ito T."/>
            <person name="Fujiyama A."/>
            <person name="Inagaki F."/>
            <person name="Takami H."/>
        </authorList>
    </citation>
    <scope>NUCLEOTIDE SEQUENCE</scope>
    <source>
        <strain evidence="1">Expedition CK06-06</strain>
    </source>
</reference>
<feature type="non-terminal residue" evidence="1">
    <location>
        <position position="1"/>
    </location>
</feature>
<name>X0WHL4_9ZZZZ</name>
<evidence type="ECO:0000313" key="1">
    <source>
        <dbReference type="EMBL" id="GAG12196.1"/>
    </source>
</evidence>
<organism evidence="1">
    <name type="scientific">marine sediment metagenome</name>
    <dbReference type="NCBI Taxonomy" id="412755"/>
    <lineage>
        <taxon>unclassified sequences</taxon>
        <taxon>metagenomes</taxon>
        <taxon>ecological metagenomes</taxon>
    </lineage>
</organism>
<accession>X0WHL4</accession>
<proteinExistence type="predicted"/>
<protein>
    <submittedName>
        <fullName evidence="1">Uncharacterized protein</fullName>
    </submittedName>
</protein>
<dbReference type="AlphaFoldDB" id="X0WHL4"/>
<comment type="caution">
    <text evidence="1">The sequence shown here is derived from an EMBL/GenBank/DDBJ whole genome shotgun (WGS) entry which is preliminary data.</text>
</comment>